<organism evidence="6 7">
    <name type="scientific">Thermoflavimicrobium daqui</name>
    <dbReference type="NCBI Taxonomy" id="2137476"/>
    <lineage>
        <taxon>Bacteria</taxon>
        <taxon>Bacillati</taxon>
        <taxon>Bacillota</taxon>
        <taxon>Bacilli</taxon>
        <taxon>Bacillales</taxon>
        <taxon>Thermoactinomycetaceae</taxon>
        <taxon>Thermoflavimicrobium</taxon>
    </lineage>
</organism>
<comment type="cofactor">
    <cofactor evidence="1">
        <name>FAD</name>
        <dbReference type="ChEBI" id="CHEBI:57692"/>
    </cofactor>
</comment>
<reference evidence="6 7" key="2">
    <citation type="submission" date="2018-06" db="EMBL/GenBank/DDBJ databases">
        <authorList>
            <person name="Zhirakovskaya E."/>
        </authorList>
    </citation>
    <scope>NUCLEOTIDE SEQUENCE [LARGE SCALE GENOMIC DNA]</scope>
    <source>
        <strain evidence="6 7">FBKL4.011</strain>
    </source>
</reference>
<evidence type="ECO:0000259" key="5">
    <source>
        <dbReference type="Pfam" id="PF01565"/>
    </source>
</evidence>
<accession>A0A364K083</accession>
<dbReference type="InterPro" id="IPR036318">
    <property type="entry name" value="FAD-bd_PCMH-like_sf"/>
</dbReference>
<comment type="caution">
    <text evidence="6">The sequence shown here is derived from an EMBL/GenBank/DDBJ whole genome shotgun (WGS) entry which is preliminary data.</text>
</comment>
<gene>
    <name evidence="6" type="ORF">DL897_18010</name>
</gene>
<dbReference type="GO" id="GO:0016491">
    <property type="term" value="F:oxidoreductase activity"/>
    <property type="evidence" value="ECO:0007669"/>
    <property type="project" value="UniProtKB-KW"/>
</dbReference>
<dbReference type="EMBL" id="QJKK01000041">
    <property type="protein sequence ID" value="RAL20528.1"/>
    <property type="molecule type" value="Genomic_DNA"/>
</dbReference>
<evidence type="ECO:0000256" key="2">
    <source>
        <dbReference type="ARBA" id="ARBA00022630"/>
    </source>
</evidence>
<dbReference type="Pfam" id="PF01565">
    <property type="entry name" value="FAD_binding_4"/>
    <property type="match status" value="1"/>
</dbReference>
<dbReference type="Proteomes" id="UP000251213">
    <property type="component" value="Unassembled WGS sequence"/>
</dbReference>
<dbReference type="RefSeq" id="WP_113660476.1">
    <property type="nucleotide sequence ID" value="NZ_KZ845702.1"/>
</dbReference>
<evidence type="ECO:0000256" key="1">
    <source>
        <dbReference type="ARBA" id="ARBA00001974"/>
    </source>
</evidence>
<dbReference type="InterPro" id="IPR006094">
    <property type="entry name" value="Oxid_FAD_bind_N"/>
</dbReference>
<dbReference type="OrthoDB" id="545125at2"/>
<keyword evidence="7" id="KW-1185">Reference proteome</keyword>
<dbReference type="AlphaFoldDB" id="A0A364K083"/>
<dbReference type="GO" id="GO:0050660">
    <property type="term" value="F:flavin adenine dinucleotide binding"/>
    <property type="evidence" value="ECO:0007669"/>
    <property type="project" value="InterPro"/>
</dbReference>
<protein>
    <submittedName>
        <fullName evidence="6">FAD-binding oxidoreductase</fullName>
    </submittedName>
</protein>
<evidence type="ECO:0000313" key="7">
    <source>
        <dbReference type="Proteomes" id="UP000251213"/>
    </source>
</evidence>
<dbReference type="Gene3D" id="3.30.43.10">
    <property type="entry name" value="Uridine Diphospho-n-acetylenolpyruvylglucosamine Reductase, domain 2"/>
    <property type="match status" value="1"/>
</dbReference>
<dbReference type="SUPFAM" id="SSF56176">
    <property type="entry name" value="FAD-binding/transporter-associated domain-like"/>
    <property type="match status" value="1"/>
</dbReference>
<keyword evidence="3" id="KW-0274">FAD</keyword>
<dbReference type="InterPro" id="IPR016167">
    <property type="entry name" value="FAD-bd_PCMH_sub1"/>
</dbReference>
<sequence>MGSAQLTGRVIFKGDPGYTQAVKNWNPYVDVYPLVFVFAQNSYDVSNAIKWARENNVPLRVRSGRHALDKNLSVVSDGIVIDVSDMNKVL</sequence>
<evidence type="ECO:0000256" key="4">
    <source>
        <dbReference type="ARBA" id="ARBA00023002"/>
    </source>
</evidence>
<reference evidence="6 7" key="1">
    <citation type="submission" date="2018-06" db="EMBL/GenBank/DDBJ databases">
        <title>Thermoflavimicrobium daqus sp. nov., a thermophilic microbe isolated from Moutai-flavour Daqu.</title>
        <authorList>
            <person name="Wang X."/>
            <person name="Zhou H."/>
        </authorList>
    </citation>
    <scope>NUCLEOTIDE SEQUENCE [LARGE SCALE GENOMIC DNA]</scope>
    <source>
        <strain evidence="6 7">FBKL4.011</strain>
    </source>
</reference>
<evidence type="ECO:0000313" key="6">
    <source>
        <dbReference type="EMBL" id="RAL20528.1"/>
    </source>
</evidence>
<dbReference type="PANTHER" id="PTHR42973:SF39">
    <property type="entry name" value="FAD-BINDING PCMH-TYPE DOMAIN-CONTAINING PROTEIN"/>
    <property type="match status" value="1"/>
</dbReference>
<keyword evidence="2" id="KW-0285">Flavoprotein</keyword>
<dbReference type="PANTHER" id="PTHR42973">
    <property type="entry name" value="BINDING OXIDOREDUCTASE, PUTATIVE (AFU_ORTHOLOGUE AFUA_1G17690)-RELATED"/>
    <property type="match status" value="1"/>
</dbReference>
<feature type="domain" description="FAD linked oxidase N-terminal" evidence="5">
    <location>
        <begin position="33"/>
        <end position="90"/>
    </location>
</feature>
<dbReference type="InterPro" id="IPR050416">
    <property type="entry name" value="FAD-linked_Oxidoreductase"/>
</dbReference>
<keyword evidence="4" id="KW-0560">Oxidoreductase</keyword>
<evidence type="ECO:0000256" key="3">
    <source>
        <dbReference type="ARBA" id="ARBA00022827"/>
    </source>
</evidence>
<proteinExistence type="predicted"/>
<feature type="non-terminal residue" evidence="6">
    <location>
        <position position="90"/>
    </location>
</feature>
<name>A0A364K083_9BACL</name>